<accession>A0A0E0ITZ6</accession>
<feature type="region of interest" description="Disordered" evidence="1">
    <location>
        <begin position="1"/>
        <end position="91"/>
    </location>
</feature>
<feature type="compositionally biased region" description="Basic residues" evidence="1">
    <location>
        <begin position="27"/>
        <end position="37"/>
    </location>
</feature>
<keyword evidence="3" id="KW-1185">Reference proteome</keyword>
<dbReference type="AlphaFoldDB" id="A0A0E0ITZ6"/>
<proteinExistence type="predicted"/>
<dbReference type="HOGENOM" id="CLU_2433379_0_0_1"/>
<evidence type="ECO:0000313" key="2">
    <source>
        <dbReference type="EnsemblPlants" id="ONIVA10G14500.1"/>
    </source>
</evidence>
<evidence type="ECO:0000256" key="1">
    <source>
        <dbReference type="SAM" id="MobiDB-lite"/>
    </source>
</evidence>
<name>A0A0E0ITZ6_ORYNI</name>
<reference evidence="2" key="1">
    <citation type="submission" date="2015-04" db="UniProtKB">
        <authorList>
            <consortium name="EnsemblPlants"/>
        </authorList>
    </citation>
    <scope>IDENTIFICATION</scope>
    <source>
        <strain evidence="2">SL10</strain>
    </source>
</reference>
<reference evidence="2" key="2">
    <citation type="submission" date="2018-04" db="EMBL/GenBank/DDBJ databases">
        <title>OnivRS2 (Oryza nivara Reference Sequence Version 2).</title>
        <authorList>
            <person name="Zhang J."/>
            <person name="Kudrna D."/>
            <person name="Lee S."/>
            <person name="Talag J."/>
            <person name="Rajasekar S."/>
            <person name="Welchert J."/>
            <person name="Hsing Y.-I."/>
            <person name="Wing R.A."/>
        </authorList>
    </citation>
    <scope>NUCLEOTIDE SEQUENCE [LARGE SCALE GENOMIC DNA]</scope>
</reference>
<organism evidence="2">
    <name type="scientific">Oryza nivara</name>
    <name type="common">Indian wild rice</name>
    <name type="synonym">Oryza sativa f. spontanea</name>
    <dbReference type="NCBI Taxonomy" id="4536"/>
    <lineage>
        <taxon>Eukaryota</taxon>
        <taxon>Viridiplantae</taxon>
        <taxon>Streptophyta</taxon>
        <taxon>Embryophyta</taxon>
        <taxon>Tracheophyta</taxon>
        <taxon>Spermatophyta</taxon>
        <taxon>Magnoliopsida</taxon>
        <taxon>Liliopsida</taxon>
        <taxon>Poales</taxon>
        <taxon>Poaceae</taxon>
        <taxon>BOP clade</taxon>
        <taxon>Oryzoideae</taxon>
        <taxon>Oryzeae</taxon>
        <taxon>Oryzinae</taxon>
        <taxon>Oryza</taxon>
    </lineage>
</organism>
<dbReference type="Gramene" id="ONIVA10G14500.1">
    <property type="protein sequence ID" value="ONIVA10G14500.1"/>
    <property type="gene ID" value="ONIVA10G14500"/>
</dbReference>
<dbReference type="EnsemblPlants" id="ONIVA10G14500.1">
    <property type="protein sequence ID" value="ONIVA10G14500.1"/>
    <property type="gene ID" value="ONIVA10G14500"/>
</dbReference>
<dbReference type="Proteomes" id="UP000006591">
    <property type="component" value="Chromosome 10"/>
</dbReference>
<feature type="compositionally biased region" description="Basic and acidic residues" evidence="1">
    <location>
        <begin position="54"/>
        <end position="66"/>
    </location>
</feature>
<protein>
    <submittedName>
        <fullName evidence="2">Uncharacterized protein</fullName>
    </submittedName>
</protein>
<evidence type="ECO:0000313" key="3">
    <source>
        <dbReference type="Proteomes" id="UP000006591"/>
    </source>
</evidence>
<sequence>REREGGDAPWVADPVAAGSGGGGRALARLRSRRRAARGRGGGGVRRGRGRATRARAEGLDLREPAKKRERRQGRYTRSVIKIRVPPTRSSV</sequence>